<dbReference type="AlphaFoldDB" id="A0A368H6D1"/>
<evidence type="ECO:0000313" key="3">
    <source>
        <dbReference type="EMBL" id="RCN52124.1"/>
    </source>
</evidence>
<accession>A0A368H6D1</accession>
<dbReference type="Proteomes" id="UP000252519">
    <property type="component" value="Unassembled WGS sequence"/>
</dbReference>
<dbReference type="InterPro" id="IPR014044">
    <property type="entry name" value="CAP_dom"/>
</dbReference>
<evidence type="ECO:0000256" key="1">
    <source>
        <dbReference type="SAM" id="MobiDB-lite"/>
    </source>
</evidence>
<gene>
    <name evidence="3" type="ORF">ANCCAN_01554</name>
</gene>
<comment type="caution">
    <text evidence="3">The sequence shown here is derived from an EMBL/GenBank/DDBJ whole genome shotgun (WGS) entry which is preliminary data.</text>
</comment>
<dbReference type="CDD" id="cd05380">
    <property type="entry name" value="CAP_euk"/>
    <property type="match status" value="1"/>
</dbReference>
<proteinExistence type="predicted"/>
<dbReference type="SMART" id="SM00198">
    <property type="entry name" value="SCP"/>
    <property type="match status" value="1"/>
</dbReference>
<keyword evidence="4" id="KW-1185">Reference proteome</keyword>
<dbReference type="Pfam" id="PF00188">
    <property type="entry name" value="CAP"/>
    <property type="match status" value="1"/>
</dbReference>
<protein>
    <submittedName>
        <fullName evidence="3">SCP-like protein</fullName>
    </submittedName>
</protein>
<reference evidence="3 4" key="1">
    <citation type="submission" date="2014-10" db="EMBL/GenBank/DDBJ databases">
        <title>Draft genome of the hookworm Ancylostoma caninum.</title>
        <authorList>
            <person name="Mitreva M."/>
        </authorList>
    </citation>
    <scope>NUCLEOTIDE SEQUENCE [LARGE SCALE GENOMIC DNA]</scope>
    <source>
        <strain evidence="3 4">Baltimore</strain>
    </source>
</reference>
<feature type="region of interest" description="Disordered" evidence="1">
    <location>
        <begin position="1"/>
        <end position="25"/>
    </location>
</feature>
<evidence type="ECO:0000259" key="2">
    <source>
        <dbReference type="SMART" id="SM00198"/>
    </source>
</evidence>
<dbReference type="InterPro" id="IPR035940">
    <property type="entry name" value="CAP_sf"/>
</dbReference>
<dbReference type="Gene3D" id="3.40.33.10">
    <property type="entry name" value="CAP"/>
    <property type="match status" value="1"/>
</dbReference>
<feature type="domain" description="SCP" evidence="2">
    <location>
        <begin position="1"/>
        <end position="145"/>
    </location>
</feature>
<feature type="compositionally biased region" description="Basic and acidic residues" evidence="1">
    <location>
        <begin position="8"/>
        <end position="21"/>
    </location>
</feature>
<organism evidence="3 4">
    <name type="scientific">Ancylostoma caninum</name>
    <name type="common">Dog hookworm</name>
    <dbReference type="NCBI Taxonomy" id="29170"/>
    <lineage>
        <taxon>Eukaryota</taxon>
        <taxon>Metazoa</taxon>
        <taxon>Ecdysozoa</taxon>
        <taxon>Nematoda</taxon>
        <taxon>Chromadorea</taxon>
        <taxon>Rhabditida</taxon>
        <taxon>Rhabditina</taxon>
        <taxon>Rhabditomorpha</taxon>
        <taxon>Strongyloidea</taxon>
        <taxon>Ancylostomatidae</taxon>
        <taxon>Ancylostomatinae</taxon>
        <taxon>Ancylostoma</taxon>
    </lineage>
</organism>
<dbReference type="OrthoDB" id="5874910at2759"/>
<name>A0A368H6D1_ANCCA</name>
<dbReference type="EMBL" id="JOJR01000008">
    <property type="protein sequence ID" value="RCN52124.1"/>
    <property type="molecule type" value="Genomic_DNA"/>
</dbReference>
<dbReference type="STRING" id="29170.A0A368H6D1"/>
<dbReference type="SUPFAM" id="SSF55797">
    <property type="entry name" value="PR-1-like"/>
    <property type="match status" value="1"/>
</dbReference>
<sequence>MLNHHNGRRELIIKGSEKDSVGDTLPKPENMYKVIYDCDLEEEARKIVTDCAPSFQKSASNGINFRHFNIASGDKPDDAEDPLVSAVVEWLFNGTARVWPQDNKYDGDDGFLAYANMMHSKKTRVGCYEAKCVDKASAACVYDQP</sequence>
<evidence type="ECO:0000313" key="4">
    <source>
        <dbReference type="Proteomes" id="UP000252519"/>
    </source>
</evidence>